<dbReference type="CDD" id="cd00130">
    <property type="entry name" value="PAS"/>
    <property type="match status" value="1"/>
</dbReference>
<dbReference type="Pfam" id="PF02518">
    <property type="entry name" value="HATPase_c"/>
    <property type="match status" value="1"/>
</dbReference>
<dbReference type="Pfam" id="PF07730">
    <property type="entry name" value="HisKA_3"/>
    <property type="match status" value="1"/>
</dbReference>
<dbReference type="Gene3D" id="1.20.5.1930">
    <property type="match status" value="1"/>
</dbReference>
<dbReference type="PROSITE" id="PS50113">
    <property type="entry name" value="PAC"/>
    <property type="match status" value="1"/>
</dbReference>
<protein>
    <submittedName>
        <fullName evidence="6">PAS domain-containing protein</fullName>
    </submittedName>
</protein>
<dbReference type="Gene3D" id="3.30.450.20">
    <property type="entry name" value="PAS domain"/>
    <property type="match status" value="1"/>
</dbReference>
<gene>
    <name evidence="6" type="ORF">Q8A64_04040</name>
</gene>
<evidence type="ECO:0000256" key="2">
    <source>
        <dbReference type="ARBA" id="ARBA00022777"/>
    </source>
</evidence>
<dbReference type="RefSeq" id="WP_338435515.1">
    <property type="nucleotide sequence ID" value="NZ_JAUYVH010000002.1"/>
</dbReference>
<evidence type="ECO:0000259" key="5">
    <source>
        <dbReference type="PROSITE" id="PS50113"/>
    </source>
</evidence>
<dbReference type="InterPro" id="IPR000014">
    <property type="entry name" value="PAS"/>
</dbReference>
<evidence type="ECO:0000256" key="3">
    <source>
        <dbReference type="ARBA" id="ARBA00023012"/>
    </source>
</evidence>
<name>A0ABU1BKS6_9BURK</name>
<comment type="caution">
    <text evidence="6">The sequence shown here is derived from an EMBL/GenBank/DDBJ whole genome shotgun (WGS) entry which is preliminary data.</text>
</comment>
<dbReference type="SUPFAM" id="SSF55785">
    <property type="entry name" value="PYP-like sensor domain (PAS domain)"/>
    <property type="match status" value="1"/>
</dbReference>
<reference evidence="6 7" key="1">
    <citation type="submission" date="2023-08" db="EMBL/GenBank/DDBJ databases">
        <title>Oxalobacteraceae gen .nov., isolated from river sludge outside the plant.</title>
        <authorList>
            <person name="Zhao S.Y."/>
        </authorList>
    </citation>
    <scope>NUCLEOTIDE SEQUENCE [LARGE SCALE GENOMIC DNA]</scope>
    <source>
        <strain evidence="6 7">R-40</strain>
    </source>
</reference>
<feature type="domain" description="Histidine kinase" evidence="4">
    <location>
        <begin position="336"/>
        <end position="528"/>
    </location>
</feature>
<accession>A0ABU1BKS6</accession>
<evidence type="ECO:0000313" key="6">
    <source>
        <dbReference type="EMBL" id="MDQ9169577.1"/>
    </source>
</evidence>
<keyword evidence="7" id="KW-1185">Reference proteome</keyword>
<proteinExistence type="predicted"/>
<dbReference type="InterPro" id="IPR003594">
    <property type="entry name" value="HATPase_dom"/>
</dbReference>
<dbReference type="Gene3D" id="3.30.565.10">
    <property type="entry name" value="Histidine kinase-like ATPase, C-terminal domain"/>
    <property type="match status" value="1"/>
</dbReference>
<dbReference type="InterPro" id="IPR013656">
    <property type="entry name" value="PAS_4"/>
</dbReference>
<keyword evidence="2" id="KW-0418">Kinase</keyword>
<dbReference type="InterPro" id="IPR035965">
    <property type="entry name" value="PAS-like_dom_sf"/>
</dbReference>
<feature type="domain" description="PAC" evidence="5">
    <location>
        <begin position="75"/>
        <end position="129"/>
    </location>
</feature>
<dbReference type="Pfam" id="PF08448">
    <property type="entry name" value="PAS_4"/>
    <property type="match status" value="1"/>
</dbReference>
<keyword evidence="1" id="KW-0808">Transferase</keyword>
<dbReference type="InterPro" id="IPR000700">
    <property type="entry name" value="PAS-assoc_C"/>
</dbReference>
<dbReference type="SUPFAM" id="SSF55874">
    <property type="entry name" value="ATPase domain of HSP90 chaperone/DNA topoisomerase II/histidine kinase"/>
    <property type="match status" value="1"/>
</dbReference>
<dbReference type="SUPFAM" id="SSF55781">
    <property type="entry name" value="GAF domain-like"/>
    <property type="match status" value="1"/>
</dbReference>
<dbReference type="NCBIfam" id="TIGR00229">
    <property type="entry name" value="sensory_box"/>
    <property type="match status" value="1"/>
</dbReference>
<evidence type="ECO:0000313" key="7">
    <source>
        <dbReference type="Proteomes" id="UP001225596"/>
    </source>
</evidence>
<dbReference type="InterPro" id="IPR050482">
    <property type="entry name" value="Sensor_HK_TwoCompSys"/>
</dbReference>
<dbReference type="PANTHER" id="PTHR24421:SF59">
    <property type="entry name" value="OXYGEN SENSOR HISTIDINE KINASE NREB"/>
    <property type="match status" value="1"/>
</dbReference>
<dbReference type="PANTHER" id="PTHR24421">
    <property type="entry name" value="NITRATE/NITRITE SENSOR PROTEIN NARX-RELATED"/>
    <property type="match status" value="1"/>
</dbReference>
<sequence>MNLGSELHKAILNNIPDQAWLKDVKSRYVLVNEAFMAACGLTEAQILHKTPADVWPLEWGNKYIETDKRVIQSGASERYEEIRKGEDGSLRCFDTIKTALLNKRGKVIGTVGISRDITERKQAEAELEKINRMYSVRSKTNQAIVRISDKKTLFETVCKIAVQSGGLALAWIGSFSDKGAETITDLSSYSNQPRKRQSLMRTLGADSDPDFITLRDKPFQRHICNDTGNTRKKNSHAMRCRELGFSSFAVFPIVQGKRQIGLFVLYATEMNFFSKDIVQLLQALSSDLSFAVDFIEQTEQRERIEKELIESRSQLRELSAYLQTVREEERTRIARELHDELGQSLTAIRIGLSVIEKHKELGHEEWTKNLQSLKEIAESTVESVQRIASDLRPSILDELGLPAALEWLLELFSEHTGIAYEISLPNQVDDFGMEINTTLFRIIQESLTNIGKHSKATFVKVQLTGTKKSLILKIMDNGLGIEKSSGKAKKHLGLVGMRERALMLGGRLKIESEPGNGTNIILQIPRSTSTDLPQSVND</sequence>
<evidence type="ECO:0000259" key="4">
    <source>
        <dbReference type="PROSITE" id="PS50109"/>
    </source>
</evidence>
<evidence type="ECO:0000256" key="1">
    <source>
        <dbReference type="ARBA" id="ARBA00022679"/>
    </source>
</evidence>
<dbReference type="SMART" id="SM00387">
    <property type="entry name" value="HATPase_c"/>
    <property type="match status" value="1"/>
</dbReference>
<dbReference type="EMBL" id="JAUYVH010000002">
    <property type="protein sequence ID" value="MDQ9169577.1"/>
    <property type="molecule type" value="Genomic_DNA"/>
</dbReference>
<dbReference type="InterPro" id="IPR005467">
    <property type="entry name" value="His_kinase_dom"/>
</dbReference>
<dbReference type="PROSITE" id="PS50109">
    <property type="entry name" value="HIS_KIN"/>
    <property type="match status" value="1"/>
</dbReference>
<organism evidence="6 7">
    <name type="scientific">Keguizhuia sedimenti</name>
    <dbReference type="NCBI Taxonomy" id="3064264"/>
    <lineage>
        <taxon>Bacteria</taxon>
        <taxon>Pseudomonadati</taxon>
        <taxon>Pseudomonadota</taxon>
        <taxon>Betaproteobacteria</taxon>
        <taxon>Burkholderiales</taxon>
        <taxon>Oxalobacteraceae</taxon>
        <taxon>Keguizhuia</taxon>
    </lineage>
</organism>
<dbReference type="InterPro" id="IPR003018">
    <property type="entry name" value="GAF"/>
</dbReference>
<dbReference type="Proteomes" id="UP001225596">
    <property type="component" value="Unassembled WGS sequence"/>
</dbReference>
<dbReference type="CDD" id="cd16917">
    <property type="entry name" value="HATPase_UhpB-NarQ-NarX-like"/>
    <property type="match status" value="1"/>
</dbReference>
<dbReference type="Pfam" id="PF13185">
    <property type="entry name" value="GAF_2"/>
    <property type="match status" value="1"/>
</dbReference>
<dbReference type="Gene3D" id="3.30.450.40">
    <property type="match status" value="1"/>
</dbReference>
<dbReference type="InterPro" id="IPR011712">
    <property type="entry name" value="Sig_transdc_His_kin_sub3_dim/P"/>
</dbReference>
<dbReference type="InterPro" id="IPR029016">
    <property type="entry name" value="GAF-like_dom_sf"/>
</dbReference>
<keyword evidence="3" id="KW-0902">Two-component regulatory system</keyword>
<dbReference type="InterPro" id="IPR036890">
    <property type="entry name" value="HATPase_C_sf"/>
</dbReference>